<organism evidence="1 2">
    <name type="scientific">Plectus sambesii</name>
    <dbReference type="NCBI Taxonomy" id="2011161"/>
    <lineage>
        <taxon>Eukaryota</taxon>
        <taxon>Metazoa</taxon>
        <taxon>Ecdysozoa</taxon>
        <taxon>Nematoda</taxon>
        <taxon>Chromadorea</taxon>
        <taxon>Plectida</taxon>
        <taxon>Plectina</taxon>
        <taxon>Plectoidea</taxon>
        <taxon>Plectidae</taxon>
        <taxon>Plectus</taxon>
    </lineage>
</organism>
<reference evidence="2" key="1">
    <citation type="submission" date="2022-11" db="UniProtKB">
        <authorList>
            <consortium name="WormBaseParasite"/>
        </authorList>
    </citation>
    <scope>IDENTIFICATION</scope>
</reference>
<accession>A0A914WDM2</accession>
<keyword evidence="1" id="KW-1185">Reference proteome</keyword>
<name>A0A914WDM2_9BILA</name>
<protein>
    <submittedName>
        <fullName evidence="2">Uncharacterized protein</fullName>
    </submittedName>
</protein>
<proteinExistence type="predicted"/>
<evidence type="ECO:0000313" key="1">
    <source>
        <dbReference type="Proteomes" id="UP000887566"/>
    </source>
</evidence>
<sequence length="144" mass="15811">MMAIGGWDRAESANFGRAPRQCHLVLTGEDLAPSKWAAGRTTGRRRKFNGHWPVARQVGRTNVATRRTTISRASSGRNPSVSSLFADPETRTCHPAGRSGASVSLLISVNVAFCARHHVRRRCLLLRSRRMTSAAQFAAHTYAL</sequence>
<dbReference type="AlphaFoldDB" id="A0A914WDM2"/>
<evidence type="ECO:0000313" key="2">
    <source>
        <dbReference type="WBParaSite" id="PSAMB.scaffold3951size16275.g22985.t1"/>
    </source>
</evidence>
<dbReference type="Proteomes" id="UP000887566">
    <property type="component" value="Unplaced"/>
</dbReference>
<dbReference type="WBParaSite" id="PSAMB.scaffold3951size16275.g22985.t1">
    <property type="protein sequence ID" value="PSAMB.scaffold3951size16275.g22985.t1"/>
    <property type="gene ID" value="PSAMB.scaffold3951size16275.g22985"/>
</dbReference>